<dbReference type="CDD" id="cd00009">
    <property type="entry name" value="AAA"/>
    <property type="match status" value="1"/>
</dbReference>
<dbReference type="InterPro" id="IPR027417">
    <property type="entry name" value="P-loop_NTPase"/>
</dbReference>
<name>A0A1H6NAD3_9GAMM</name>
<dbReference type="FunFam" id="3.40.50.300:FF:000006">
    <property type="entry name" value="DNA-binding transcriptional regulator NtrC"/>
    <property type="match status" value="1"/>
</dbReference>
<keyword evidence="5" id="KW-0804">Transcription</keyword>
<evidence type="ECO:0000256" key="5">
    <source>
        <dbReference type="ARBA" id="ARBA00023163"/>
    </source>
</evidence>
<reference evidence="10" key="1">
    <citation type="submission" date="2016-10" db="EMBL/GenBank/DDBJ databases">
        <authorList>
            <person name="Varghese N."/>
            <person name="Submissions S."/>
        </authorList>
    </citation>
    <scope>NUCLEOTIDE SEQUENCE [LARGE SCALE GENOMIC DNA]</scope>
    <source>
        <strain evidence="10">DSM 17616</strain>
    </source>
</reference>
<dbReference type="Pfam" id="PF02954">
    <property type="entry name" value="HTH_8"/>
    <property type="match status" value="1"/>
</dbReference>
<dbReference type="PROSITE" id="PS50045">
    <property type="entry name" value="SIGMA54_INTERACT_4"/>
    <property type="match status" value="1"/>
</dbReference>
<protein>
    <submittedName>
        <fullName evidence="9">Regulatory protein, Fis family</fullName>
    </submittedName>
</protein>
<dbReference type="Gene3D" id="1.10.8.60">
    <property type="match status" value="1"/>
</dbReference>
<feature type="modified residue" description="4-aspartylphosphate" evidence="6">
    <location>
        <position position="57"/>
    </location>
</feature>
<dbReference type="Pfam" id="PF00158">
    <property type="entry name" value="Sigma54_activat"/>
    <property type="match status" value="1"/>
</dbReference>
<dbReference type="CDD" id="cd00156">
    <property type="entry name" value="REC"/>
    <property type="match status" value="1"/>
</dbReference>
<dbReference type="Gene3D" id="3.40.50.2300">
    <property type="match status" value="1"/>
</dbReference>
<dbReference type="GO" id="GO:0043565">
    <property type="term" value="F:sequence-specific DNA binding"/>
    <property type="evidence" value="ECO:0007669"/>
    <property type="project" value="InterPro"/>
</dbReference>
<evidence type="ECO:0000256" key="1">
    <source>
        <dbReference type="ARBA" id="ARBA00022741"/>
    </source>
</evidence>
<evidence type="ECO:0000313" key="10">
    <source>
        <dbReference type="Proteomes" id="UP000199371"/>
    </source>
</evidence>
<dbReference type="PROSITE" id="PS00688">
    <property type="entry name" value="SIGMA54_INTERACT_3"/>
    <property type="match status" value="1"/>
</dbReference>
<evidence type="ECO:0000259" key="7">
    <source>
        <dbReference type="PROSITE" id="PS50045"/>
    </source>
</evidence>
<dbReference type="PANTHER" id="PTHR32071:SF86">
    <property type="entry name" value="TWO COMPONENT SIGNAL TRANSDUCTION SYSTEM SIGMA54-DEPENDENT RESPONSE REGULATOR FIS FAMILY"/>
    <property type="match status" value="1"/>
</dbReference>
<dbReference type="SUPFAM" id="SSF46689">
    <property type="entry name" value="Homeodomain-like"/>
    <property type="match status" value="1"/>
</dbReference>
<dbReference type="GO" id="GO:0006355">
    <property type="term" value="P:regulation of DNA-templated transcription"/>
    <property type="evidence" value="ECO:0007669"/>
    <property type="project" value="InterPro"/>
</dbReference>
<dbReference type="Gene3D" id="3.40.50.300">
    <property type="entry name" value="P-loop containing nucleotide triphosphate hydrolases"/>
    <property type="match status" value="1"/>
</dbReference>
<dbReference type="GO" id="GO:0000160">
    <property type="term" value="P:phosphorelay signal transduction system"/>
    <property type="evidence" value="ECO:0007669"/>
    <property type="project" value="InterPro"/>
</dbReference>
<proteinExistence type="predicted"/>
<gene>
    <name evidence="9" type="ORF">SAMN05660691_03879</name>
</gene>
<dbReference type="STRING" id="173990.SAMN05660691_03879"/>
<feature type="domain" description="Sigma-54 factor interaction" evidence="7">
    <location>
        <begin position="155"/>
        <end position="376"/>
    </location>
</feature>
<keyword evidence="10" id="KW-1185">Reference proteome</keyword>
<dbReference type="PROSITE" id="PS00676">
    <property type="entry name" value="SIGMA54_INTERACT_2"/>
    <property type="match status" value="1"/>
</dbReference>
<evidence type="ECO:0000256" key="2">
    <source>
        <dbReference type="ARBA" id="ARBA00022840"/>
    </source>
</evidence>
<dbReference type="SMART" id="SM00382">
    <property type="entry name" value="AAA"/>
    <property type="match status" value="1"/>
</dbReference>
<dbReference type="Proteomes" id="UP000199371">
    <property type="component" value="Unassembled WGS sequence"/>
</dbReference>
<dbReference type="Gene3D" id="1.10.10.60">
    <property type="entry name" value="Homeodomain-like"/>
    <property type="match status" value="1"/>
</dbReference>
<dbReference type="SUPFAM" id="SSF52172">
    <property type="entry name" value="CheY-like"/>
    <property type="match status" value="1"/>
</dbReference>
<dbReference type="InterPro" id="IPR058031">
    <property type="entry name" value="AAA_lid_NorR"/>
</dbReference>
<evidence type="ECO:0000256" key="4">
    <source>
        <dbReference type="ARBA" id="ARBA00023125"/>
    </source>
</evidence>
<dbReference type="SMART" id="SM00448">
    <property type="entry name" value="REC"/>
    <property type="match status" value="1"/>
</dbReference>
<sequence>MLKLLVIDDNQPICQALQTLFALQGYQVFCAHTPEQAWQLLSQHSFGQHSIDLILQDMNFSAGEMQGAQGKALFYQLRQQYPAVPIVLMTAWTQLEMVVELVKAGATDYIAKPWDDQRLLLTVANALKLKQLTEQQQRAERERNAAFAGKDLCGLVFASSQMQQLLQMTLQLAPASAAVLITGPNGAGKEGIANVLHANSARKDKPFIKVNMGALPADLMEAELFGAEAGAYSGASKTRIGRFEAADGGSLFLDEIGNLSLAGQAKLLRVLQTGEFERLGSSQTRKVDVRLISATNSDLTAAIAQAQFRQDLYYRVNVVQLALPALNERPDDILPLARYFLAGKKTLSAAAEQLLQHYPWPGNVRELQNVCQRALLLSSTNDIQSSDLGLPQLAQAGKRALDDIDQAQLQQALLQAGGVVSRAAKQLGISRQALYRRMEYYGIDAP</sequence>
<keyword evidence="3" id="KW-0805">Transcription regulation</keyword>
<feature type="domain" description="Response regulatory" evidence="8">
    <location>
        <begin position="3"/>
        <end position="127"/>
    </location>
</feature>
<dbReference type="AlphaFoldDB" id="A0A1H6NAD3"/>
<dbReference type="InterPro" id="IPR011006">
    <property type="entry name" value="CheY-like_superfamily"/>
</dbReference>
<evidence type="ECO:0000313" key="9">
    <source>
        <dbReference type="EMBL" id="SEI11888.1"/>
    </source>
</evidence>
<keyword evidence="6" id="KW-0597">Phosphoprotein</keyword>
<dbReference type="Pfam" id="PF25601">
    <property type="entry name" value="AAA_lid_14"/>
    <property type="match status" value="1"/>
</dbReference>
<keyword evidence="2" id="KW-0067">ATP-binding</keyword>
<accession>A0A1H6NAD3</accession>
<dbReference type="InterPro" id="IPR002197">
    <property type="entry name" value="HTH_Fis"/>
</dbReference>
<dbReference type="InterPro" id="IPR001789">
    <property type="entry name" value="Sig_transdc_resp-reg_receiver"/>
</dbReference>
<dbReference type="GO" id="GO:0005524">
    <property type="term" value="F:ATP binding"/>
    <property type="evidence" value="ECO:0007669"/>
    <property type="project" value="UniProtKB-KW"/>
</dbReference>
<dbReference type="PROSITE" id="PS50110">
    <property type="entry name" value="RESPONSE_REGULATORY"/>
    <property type="match status" value="1"/>
</dbReference>
<dbReference type="InterPro" id="IPR009057">
    <property type="entry name" value="Homeodomain-like_sf"/>
</dbReference>
<keyword evidence="4" id="KW-0238">DNA-binding</keyword>
<organism evidence="9 10">
    <name type="scientific">Rheinheimera pacifica</name>
    <dbReference type="NCBI Taxonomy" id="173990"/>
    <lineage>
        <taxon>Bacteria</taxon>
        <taxon>Pseudomonadati</taxon>
        <taxon>Pseudomonadota</taxon>
        <taxon>Gammaproteobacteria</taxon>
        <taxon>Chromatiales</taxon>
        <taxon>Chromatiaceae</taxon>
        <taxon>Rheinheimera</taxon>
    </lineage>
</organism>
<dbReference type="SUPFAM" id="SSF52540">
    <property type="entry name" value="P-loop containing nucleoside triphosphate hydrolases"/>
    <property type="match status" value="1"/>
</dbReference>
<dbReference type="EMBL" id="FNXF01000022">
    <property type="protein sequence ID" value="SEI11888.1"/>
    <property type="molecule type" value="Genomic_DNA"/>
</dbReference>
<keyword evidence="1" id="KW-0547">Nucleotide-binding</keyword>
<evidence type="ECO:0000259" key="8">
    <source>
        <dbReference type="PROSITE" id="PS50110"/>
    </source>
</evidence>
<dbReference type="InterPro" id="IPR002078">
    <property type="entry name" value="Sigma_54_int"/>
</dbReference>
<dbReference type="OrthoDB" id="9804019at2"/>
<dbReference type="RefSeq" id="WP_092796758.1">
    <property type="nucleotide sequence ID" value="NZ_FNXF01000022.1"/>
</dbReference>
<evidence type="ECO:0000256" key="3">
    <source>
        <dbReference type="ARBA" id="ARBA00023015"/>
    </source>
</evidence>
<dbReference type="PANTHER" id="PTHR32071">
    <property type="entry name" value="TRANSCRIPTIONAL REGULATORY PROTEIN"/>
    <property type="match status" value="1"/>
</dbReference>
<dbReference type="InterPro" id="IPR025944">
    <property type="entry name" value="Sigma_54_int_dom_CS"/>
</dbReference>
<dbReference type="PRINTS" id="PR01590">
    <property type="entry name" value="HTHFIS"/>
</dbReference>
<dbReference type="InterPro" id="IPR003593">
    <property type="entry name" value="AAA+_ATPase"/>
</dbReference>
<dbReference type="InterPro" id="IPR025943">
    <property type="entry name" value="Sigma_54_int_dom_ATP-bd_2"/>
</dbReference>
<dbReference type="Pfam" id="PF00072">
    <property type="entry name" value="Response_reg"/>
    <property type="match status" value="1"/>
</dbReference>
<evidence type="ECO:0000256" key="6">
    <source>
        <dbReference type="PROSITE-ProRule" id="PRU00169"/>
    </source>
</evidence>